<name>A0A0F9FCX6_9ZZZZ</name>
<dbReference type="EMBL" id="LAZR01030949">
    <property type="protein sequence ID" value="KKL55140.1"/>
    <property type="molecule type" value="Genomic_DNA"/>
</dbReference>
<organism evidence="1">
    <name type="scientific">marine sediment metagenome</name>
    <dbReference type="NCBI Taxonomy" id="412755"/>
    <lineage>
        <taxon>unclassified sequences</taxon>
        <taxon>metagenomes</taxon>
        <taxon>ecological metagenomes</taxon>
    </lineage>
</organism>
<sequence>WIEDNTDMFNHIKVVGALVNVKAATEEFDGNGSTKIFTLTQKPVGDVFVSAG</sequence>
<gene>
    <name evidence="1" type="ORF">LCGC14_2258430</name>
</gene>
<feature type="non-terminal residue" evidence="1">
    <location>
        <position position="1"/>
    </location>
</feature>
<reference evidence="1" key="1">
    <citation type="journal article" date="2015" name="Nature">
        <title>Complex archaea that bridge the gap between prokaryotes and eukaryotes.</title>
        <authorList>
            <person name="Spang A."/>
            <person name="Saw J.H."/>
            <person name="Jorgensen S.L."/>
            <person name="Zaremba-Niedzwiedzka K."/>
            <person name="Martijn J."/>
            <person name="Lind A.E."/>
            <person name="van Eijk R."/>
            <person name="Schleper C."/>
            <person name="Guy L."/>
            <person name="Ettema T.J."/>
        </authorList>
    </citation>
    <scope>NUCLEOTIDE SEQUENCE</scope>
</reference>
<protein>
    <submittedName>
        <fullName evidence="1">Uncharacterized protein</fullName>
    </submittedName>
</protein>
<accession>A0A0F9FCX6</accession>
<dbReference type="AlphaFoldDB" id="A0A0F9FCX6"/>
<proteinExistence type="predicted"/>
<evidence type="ECO:0000313" key="1">
    <source>
        <dbReference type="EMBL" id="KKL55140.1"/>
    </source>
</evidence>
<comment type="caution">
    <text evidence="1">The sequence shown here is derived from an EMBL/GenBank/DDBJ whole genome shotgun (WGS) entry which is preliminary data.</text>
</comment>